<name>C7MST6_SACVD</name>
<dbReference type="eggNOG" id="COG1434">
    <property type="taxonomic scope" value="Bacteria"/>
</dbReference>
<evidence type="ECO:0000313" key="2">
    <source>
        <dbReference type="EMBL" id="ACU95297.1"/>
    </source>
</evidence>
<dbReference type="GO" id="GO:0005886">
    <property type="term" value="C:plasma membrane"/>
    <property type="evidence" value="ECO:0007669"/>
    <property type="project" value="TreeGrafter"/>
</dbReference>
<organism evidence="2 3">
    <name type="scientific">Saccharomonospora viridis (strain ATCC 15386 / DSM 43017 / JCM 3036 / CCUG 5913 / NBRC 12207 / NCIMB 9602 / P101)</name>
    <name type="common">Thermoactinomyces viridis</name>
    <dbReference type="NCBI Taxonomy" id="471857"/>
    <lineage>
        <taxon>Bacteria</taxon>
        <taxon>Bacillati</taxon>
        <taxon>Actinomycetota</taxon>
        <taxon>Actinomycetes</taxon>
        <taxon>Pseudonocardiales</taxon>
        <taxon>Pseudonocardiaceae</taxon>
        <taxon>Saccharomonospora</taxon>
    </lineage>
</organism>
<dbReference type="AlphaFoldDB" id="C7MST6"/>
<dbReference type="EMBL" id="CP001683">
    <property type="protein sequence ID" value="ACU95297.1"/>
    <property type="molecule type" value="Genomic_DNA"/>
</dbReference>
<proteinExistence type="predicted"/>
<reference evidence="2 3" key="1">
    <citation type="journal article" date="2009" name="Stand. Genomic Sci.">
        <title>Complete genome sequence of Saccharomonospora viridis type strain (P101).</title>
        <authorList>
            <person name="Pati A."/>
            <person name="Sikorski J."/>
            <person name="Nolan M."/>
            <person name="Lapidus A."/>
            <person name="Copeland A."/>
            <person name="Glavina Del Rio T."/>
            <person name="Lucas S."/>
            <person name="Chen F."/>
            <person name="Tice H."/>
            <person name="Pitluck S."/>
            <person name="Cheng J.F."/>
            <person name="Chertkov O."/>
            <person name="Brettin T."/>
            <person name="Han C."/>
            <person name="Detter J.C."/>
            <person name="Kuske C."/>
            <person name="Bruce D."/>
            <person name="Goodwin L."/>
            <person name="Chain P."/>
            <person name="D'haeseleer P."/>
            <person name="Chen A."/>
            <person name="Palaniappan K."/>
            <person name="Ivanova N."/>
            <person name="Mavromatis K."/>
            <person name="Mikhailova N."/>
            <person name="Rohde M."/>
            <person name="Tindall B.J."/>
            <person name="Goker M."/>
            <person name="Bristow J."/>
            <person name="Eisen J.A."/>
            <person name="Markowitz V."/>
            <person name="Hugenholtz P."/>
            <person name="Kyrpides N.C."/>
            <person name="Klenk H.P."/>
        </authorList>
    </citation>
    <scope>NUCLEOTIDE SEQUENCE [LARGE SCALE GENOMIC DNA]</scope>
    <source>
        <strain evidence="3">ATCC 15386 / DSM 43017 / JCM 3036 / NBRC 12207 / P101</strain>
    </source>
</reference>
<dbReference type="KEGG" id="svi:Svir_02150"/>
<keyword evidence="3" id="KW-1185">Reference proteome</keyword>
<feature type="domain" description="DUF218" evidence="1">
    <location>
        <begin position="46"/>
        <end position="150"/>
    </location>
</feature>
<dbReference type="RefSeq" id="WP_012795730.1">
    <property type="nucleotide sequence ID" value="NC_013159.1"/>
</dbReference>
<accession>C7MST6</accession>
<sequence>MTRRALATLPHRVYDDALTLWDYHVLRHAPRRSDVGIGLGSHDLGVAEHAATLFHEGRFELLVFTGATTATTARLFPRGEAAHYRERALELGVPDDAVLVEPHARNTGENIRFTRRLLADSGITVRTATLVCKPYHQRRAYATTRKQWPELDVHCSAERITLDEYMDAIGDADRVVHMLVGETQRILVYARRGFTIAQEVPAEVDAAYRRLVSAGYVSRLVQEGL</sequence>
<gene>
    <name evidence="2" type="ordered locus">Svir_02150</name>
</gene>
<evidence type="ECO:0000313" key="3">
    <source>
        <dbReference type="Proteomes" id="UP000000841"/>
    </source>
</evidence>
<dbReference type="PANTHER" id="PTHR30336">
    <property type="entry name" value="INNER MEMBRANE PROTEIN, PROBABLE PERMEASE"/>
    <property type="match status" value="1"/>
</dbReference>
<dbReference type="STRING" id="471857.Svir_02150"/>
<dbReference type="Proteomes" id="UP000000841">
    <property type="component" value="Chromosome"/>
</dbReference>
<protein>
    <submittedName>
        <fullName evidence="2">Uncharacterized conserved protein</fullName>
    </submittedName>
</protein>
<dbReference type="InterPro" id="IPR003848">
    <property type="entry name" value="DUF218"/>
</dbReference>
<dbReference type="CDD" id="cd06259">
    <property type="entry name" value="YdcF-like"/>
    <property type="match status" value="1"/>
</dbReference>
<dbReference type="Pfam" id="PF02698">
    <property type="entry name" value="DUF218"/>
    <property type="match status" value="1"/>
</dbReference>
<dbReference type="InterPro" id="IPR014729">
    <property type="entry name" value="Rossmann-like_a/b/a_fold"/>
</dbReference>
<dbReference type="InterPro" id="IPR051599">
    <property type="entry name" value="Cell_Envelope_Assoc"/>
</dbReference>
<dbReference type="PANTHER" id="PTHR30336:SF20">
    <property type="entry name" value="DUF218 DOMAIN-CONTAINING PROTEIN"/>
    <property type="match status" value="1"/>
</dbReference>
<dbReference type="Gene3D" id="3.40.50.620">
    <property type="entry name" value="HUPs"/>
    <property type="match status" value="1"/>
</dbReference>
<evidence type="ECO:0000259" key="1">
    <source>
        <dbReference type="Pfam" id="PF02698"/>
    </source>
</evidence>
<dbReference type="HOGENOM" id="CLU_064561_0_0_11"/>